<dbReference type="CDD" id="cd01662">
    <property type="entry name" value="Ubiquinol_Oxidase_I"/>
    <property type="match status" value="1"/>
</dbReference>
<dbReference type="EMBL" id="BIFT01000001">
    <property type="protein sequence ID" value="GCE25910.1"/>
    <property type="molecule type" value="Genomic_DNA"/>
</dbReference>
<keyword evidence="23" id="KW-1185">Reference proteome</keyword>
<feature type="transmembrane region" description="Helical" evidence="20">
    <location>
        <begin position="402"/>
        <end position="426"/>
    </location>
</feature>
<dbReference type="PRINTS" id="PR01165">
    <property type="entry name" value="CYCOXIDASEI"/>
</dbReference>
<keyword evidence="13 20" id="KW-0249">Electron transport</keyword>
<dbReference type="InterPro" id="IPR036927">
    <property type="entry name" value="Cyt_c_oxase-like_su1_sf"/>
</dbReference>
<evidence type="ECO:0000256" key="7">
    <source>
        <dbReference type="ARBA" id="ARBA00022475"/>
    </source>
</evidence>
<evidence type="ECO:0000256" key="18">
    <source>
        <dbReference type="ARBA" id="ARBA00025218"/>
    </source>
</evidence>
<name>A0A402B3I0_9CHLR</name>
<dbReference type="UniPathway" id="UPA00705"/>
<organism evidence="22 23">
    <name type="scientific">Dictyobacter alpinus</name>
    <dbReference type="NCBI Taxonomy" id="2014873"/>
    <lineage>
        <taxon>Bacteria</taxon>
        <taxon>Bacillati</taxon>
        <taxon>Chloroflexota</taxon>
        <taxon>Ktedonobacteria</taxon>
        <taxon>Ktedonobacterales</taxon>
        <taxon>Dictyobacteraceae</taxon>
        <taxon>Dictyobacter</taxon>
    </lineage>
</organism>
<dbReference type="AlphaFoldDB" id="A0A402B3I0"/>
<evidence type="ECO:0000256" key="10">
    <source>
        <dbReference type="ARBA" id="ARBA00022692"/>
    </source>
</evidence>
<feature type="transmembrane region" description="Helical" evidence="20">
    <location>
        <begin position="261"/>
        <end position="284"/>
    </location>
</feature>
<sequence length="565" mass="63249">MATRTIGEHTTATTTTGVRRKRFSESYIGEWITTTDHKQLGLMYLITGFFFFVVGGMEALLIRTQLALPNGKVLSPEVYNQIFTMHGTTMIFLFVIPVLSGFGNYIVPLMLGARDMAYPRMNAFGFWLLLLGGIFMQSSFLIGQAPNGGWFMYAPLSELVAGHAYEATPHMNADFWLLGTTLLGISSITGSLNFVVTIFKLRAPGMSINRMPLFSWMILVMSFLLLFALPSLTVASVLLLLDRHMGSHFYQYGNGGDPLLWQHLFWSFGHPEVYILILPAFGIISEVLPVFSRKPIFGYTFIAWSGVAIGFLSFTVWAHHMFAVGLPSVAQAFFATSTTLIAIPTAVKIFNWLATIFGGKIRLNAPMLFALGFIAMFLIGGLNGAALAVVPFDYQITDSYFVVAHIHYVLFGGTALAVFAGIYYWFPKFTGKLMDDRLGKWHFWVTFIGLNLTFFPMHIMGILGMPRRVYTYPGNLGWNDLNLMASVGALIIGIGVILFMLNIIKSLKQGQAAGDDPWDAFTLEWDTTSPPKKYNFLEIPVVRSRRPFYDKKYPEHADWKSVVEH</sequence>
<evidence type="ECO:0000256" key="14">
    <source>
        <dbReference type="ARBA" id="ARBA00022989"/>
    </source>
</evidence>
<dbReference type="PANTHER" id="PTHR10422:SF18">
    <property type="entry name" value="CYTOCHROME C OXIDASE SUBUNIT 1"/>
    <property type="match status" value="1"/>
</dbReference>
<dbReference type="InterPro" id="IPR023616">
    <property type="entry name" value="Cyt_c_oxase-like_su1_dom"/>
</dbReference>
<evidence type="ECO:0000256" key="20">
    <source>
        <dbReference type="RuleBase" id="RU363061"/>
    </source>
</evidence>
<keyword evidence="11 20" id="KW-0479">Metal-binding</keyword>
<keyword evidence="7 20" id="KW-1003">Cell membrane</keyword>
<evidence type="ECO:0000256" key="8">
    <source>
        <dbReference type="ARBA" id="ARBA00022617"/>
    </source>
</evidence>
<evidence type="ECO:0000256" key="1">
    <source>
        <dbReference type="ARBA" id="ARBA00004651"/>
    </source>
</evidence>
<dbReference type="GO" id="GO:0015990">
    <property type="term" value="P:electron transport coupled proton transport"/>
    <property type="evidence" value="ECO:0007669"/>
    <property type="project" value="InterPro"/>
</dbReference>
<evidence type="ECO:0000256" key="3">
    <source>
        <dbReference type="ARBA" id="ARBA00009578"/>
    </source>
</evidence>
<dbReference type="GO" id="GO:0006119">
    <property type="term" value="P:oxidative phosphorylation"/>
    <property type="evidence" value="ECO:0007669"/>
    <property type="project" value="UniProtKB-UniPathway"/>
</dbReference>
<dbReference type="Pfam" id="PF00115">
    <property type="entry name" value="COX1"/>
    <property type="match status" value="1"/>
</dbReference>
<keyword evidence="10 20" id="KW-0812">Transmembrane</keyword>
<keyword evidence="16 20" id="KW-0186">Copper</keyword>
<evidence type="ECO:0000259" key="21">
    <source>
        <dbReference type="PROSITE" id="PS50855"/>
    </source>
</evidence>
<evidence type="ECO:0000256" key="16">
    <source>
        <dbReference type="ARBA" id="ARBA00023008"/>
    </source>
</evidence>
<feature type="transmembrane region" description="Helical" evidence="20">
    <location>
        <begin position="368"/>
        <end position="390"/>
    </location>
</feature>
<evidence type="ECO:0000256" key="9">
    <source>
        <dbReference type="ARBA" id="ARBA00022660"/>
    </source>
</evidence>
<evidence type="ECO:0000256" key="4">
    <source>
        <dbReference type="ARBA" id="ARBA00012949"/>
    </source>
</evidence>
<feature type="transmembrane region" description="Helical" evidence="20">
    <location>
        <begin position="329"/>
        <end position="347"/>
    </location>
</feature>
<evidence type="ECO:0000256" key="19">
    <source>
        <dbReference type="ARBA" id="ARBA00047816"/>
    </source>
</evidence>
<feature type="transmembrane region" description="Helical" evidence="20">
    <location>
        <begin position="438"/>
        <end position="463"/>
    </location>
</feature>
<proteinExistence type="inferred from homology"/>
<feature type="domain" description="Cytochrome oxidase subunit I profile" evidence="21">
    <location>
        <begin position="31"/>
        <end position="543"/>
    </location>
</feature>
<evidence type="ECO:0000256" key="17">
    <source>
        <dbReference type="ARBA" id="ARBA00023136"/>
    </source>
</evidence>
<reference evidence="23" key="1">
    <citation type="submission" date="2018-12" db="EMBL/GenBank/DDBJ databases">
        <title>Tengunoibacter tsumagoiensis gen. nov., sp. nov., Dictyobacter kobayashii sp. nov., D. alpinus sp. nov., and D. joshuensis sp. nov. and description of Dictyobacteraceae fam. nov. within the order Ktedonobacterales isolated from Tengu-no-mugimeshi.</title>
        <authorList>
            <person name="Wang C.M."/>
            <person name="Zheng Y."/>
            <person name="Sakai Y."/>
            <person name="Toyoda A."/>
            <person name="Minakuchi Y."/>
            <person name="Abe K."/>
            <person name="Yokota A."/>
            <person name="Yabe S."/>
        </authorList>
    </citation>
    <scope>NUCLEOTIDE SEQUENCE [LARGE SCALE GENOMIC DNA]</scope>
    <source>
        <strain evidence="23">Uno16</strain>
    </source>
</reference>
<dbReference type="PANTHER" id="PTHR10422">
    <property type="entry name" value="CYTOCHROME C OXIDASE SUBUNIT 1"/>
    <property type="match status" value="1"/>
</dbReference>
<comment type="function">
    <text evidence="18 20">Cytochrome c oxidase is the component of the respiratory chain that catalyzes the reduction of oxygen to water. Subunits 1-3 form the functional core of the enzyme complex. CO I is the catalytic subunit of the enzyme. Electrons originating in cytochrome c are transferred via the copper A center of subunit 2 and heme A of subunit 1 to the bimetallic center formed by heme A3 and copper B.</text>
</comment>
<dbReference type="GO" id="GO:0046872">
    <property type="term" value="F:metal ion binding"/>
    <property type="evidence" value="ECO:0007669"/>
    <property type="project" value="UniProtKB-KW"/>
</dbReference>
<dbReference type="Proteomes" id="UP000287171">
    <property type="component" value="Unassembled WGS sequence"/>
</dbReference>
<accession>A0A402B3I0</accession>
<keyword evidence="8 20" id="KW-0349">Heme</keyword>
<protein>
    <recommendedName>
        <fullName evidence="5 20">Cytochrome c oxidase subunit 1</fullName>
        <ecNumber evidence="4 20">7.1.1.9</ecNumber>
    </recommendedName>
</protein>
<evidence type="ECO:0000313" key="22">
    <source>
        <dbReference type="EMBL" id="GCE25910.1"/>
    </source>
</evidence>
<dbReference type="InterPro" id="IPR014241">
    <property type="entry name" value="Cyt_c_oxidase_su1_bac"/>
</dbReference>
<feature type="transmembrane region" description="Helical" evidence="20">
    <location>
        <begin position="213"/>
        <end position="241"/>
    </location>
</feature>
<keyword evidence="17 20" id="KW-0472">Membrane</keyword>
<feature type="transmembrane region" description="Helical" evidence="20">
    <location>
        <begin position="483"/>
        <end position="504"/>
    </location>
</feature>
<dbReference type="GO" id="GO:0004129">
    <property type="term" value="F:cytochrome-c oxidase activity"/>
    <property type="evidence" value="ECO:0007669"/>
    <property type="project" value="UniProtKB-EC"/>
</dbReference>
<dbReference type="EC" id="7.1.1.9" evidence="4 20"/>
<dbReference type="InterPro" id="IPR000883">
    <property type="entry name" value="Cyt_C_Oxase_1"/>
</dbReference>
<gene>
    <name evidence="22" type="ORF">KDA_13940</name>
</gene>
<evidence type="ECO:0000313" key="23">
    <source>
        <dbReference type="Proteomes" id="UP000287171"/>
    </source>
</evidence>
<comment type="pathway">
    <text evidence="2 20">Energy metabolism; oxidative phosphorylation.</text>
</comment>
<evidence type="ECO:0000256" key="5">
    <source>
        <dbReference type="ARBA" id="ARBA00015947"/>
    </source>
</evidence>
<evidence type="ECO:0000256" key="6">
    <source>
        <dbReference type="ARBA" id="ARBA00022448"/>
    </source>
</evidence>
<keyword evidence="14 20" id="KW-1133">Transmembrane helix</keyword>
<dbReference type="RefSeq" id="WP_126626438.1">
    <property type="nucleotide sequence ID" value="NZ_BIFT01000001.1"/>
</dbReference>
<comment type="caution">
    <text evidence="22">The sequence shown here is derived from an EMBL/GenBank/DDBJ whole genome shotgun (WGS) entry which is preliminary data.</text>
</comment>
<dbReference type="GO" id="GO:0005886">
    <property type="term" value="C:plasma membrane"/>
    <property type="evidence" value="ECO:0007669"/>
    <property type="project" value="UniProtKB-SubCell"/>
</dbReference>
<dbReference type="GO" id="GO:0020037">
    <property type="term" value="F:heme binding"/>
    <property type="evidence" value="ECO:0007669"/>
    <property type="project" value="InterPro"/>
</dbReference>
<evidence type="ECO:0000256" key="12">
    <source>
        <dbReference type="ARBA" id="ARBA00022967"/>
    </source>
</evidence>
<feature type="transmembrane region" description="Helical" evidence="20">
    <location>
        <begin position="296"/>
        <end position="317"/>
    </location>
</feature>
<evidence type="ECO:0000256" key="11">
    <source>
        <dbReference type="ARBA" id="ARBA00022723"/>
    </source>
</evidence>
<evidence type="ECO:0000256" key="15">
    <source>
        <dbReference type="ARBA" id="ARBA00023004"/>
    </source>
</evidence>
<dbReference type="FunFam" id="1.20.210.10:FF:000006">
    <property type="entry name" value="Cytochrome c oxidase subunit 1"/>
    <property type="match status" value="1"/>
</dbReference>
<keyword evidence="15 20" id="KW-0408">Iron</keyword>
<comment type="similarity">
    <text evidence="3 20">Belongs to the heme-copper respiratory oxidase family.</text>
</comment>
<evidence type="ECO:0000256" key="2">
    <source>
        <dbReference type="ARBA" id="ARBA00004673"/>
    </source>
</evidence>
<dbReference type="PROSITE" id="PS50855">
    <property type="entry name" value="COX1"/>
    <property type="match status" value="1"/>
</dbReference>
<dbReference type="NCBIfam" id="TIGR02891">
    <property type="entry name" value="CtaD_CoxA"/>
    <property type="match status" value="1"/>
</dbReference>
<feature type="transmembrane region" description="Helical" evidence="20">
    <location>
        <begin position="82"/>
        <end position="111"/>
    </location>
</feature>
<comment type="catalytic activity">
    <reaction evidence="19 20">
        <text>4 Fe(II)-[cytochrome c] + O2 + 8 H(+)(in) = 4 Fe(III)-[cytochrome c] + 2 H2O + 4 H(+)(out)</text>
        <dbReference type="Rhea" id="RHEA:11436"/>
        <dbReference type="Rhea" id="RHEA-COMP:10350"/>
        <dbReference type="Rhea" id="RHEA-COMP:14399"/>
        <dbReference type="ChEBI" id="CHEBI:15377"/>
        <dbReference type="ChEBI" id="CHEBI:15378"/>
        <dbReference type="ChEBI" id="CHEBI:15379"/>
        <dbReference type="ChEBI" id="CHEBI:29033"/>
        <dbReference type="ChEBI" id="CHEBI:29034"/>
        <dbReference type="EC" id="7.1.1.9"/>
    </reaction>
</comment>
<feature type="transmembrane region" description="Helical" evidence="20">
    <location>
        <begin position="123"/>
        <end position="142"/>
    </location>
</feature>
<dbReference type="Gene3D" id="1.20.210.10">
    <property type="entry name" value="Cytochrome c oxidase-like, subunit I domain"/>
    <property type="match status" value="1"/>
</dbReference>
<dbReference type="GO" id="GO:0022904">
    <property type="term" value="P:respiratory electron transport chain"/>
    <property type="evidence" value="ECO:0007669"/>
    <property type="project" value="TreeGrafter"/>
</dbReference>
<comment type="subcellular location">
    <subcellularLocation>
        <location evidence="1 20">Cell membrane</location>
        <topology evidence="1 20">Multi-pass membrane protein</topology>
    </subcellularLocation>
</comment>
<keyword evidence="12" id="KW-1278">Translocase</keyword>
<keyword evidence="6 20" id="KW-0813">Transport</keyword>
<feature type="transmembrane region" description="Helical" evidence="20">
    <location>
        <begin position="42"/>
        <end position="62"/>
    </location>
</feature>
<keyword evidence="9 20" id="KW-0679">Respiratory chain</keyword>
<dbReference type="SUPFAM" id="SSF81442">
    <property type="entry name" value="Cytochrome c oxidase subunit I-like"/>
    <property type="match status" value="1"/>
</dbReference>
<evidence type="ECO:0000256" key="13">
    <source>
        <dbReference type="ARBA" id="ARBA00022982"/>
    </source>
</evidence>
<dbReference type="OrthoDB" id="9759913at2"/>
<feature type="transmembrane region" description="Helical" evidence="20">
    <location>
        <begin position="175"/>
        <end position="201"/>
    </location>
</feature>